<feature type="transmembrane region" description="Helical" evidence="11">
    <location>
        <begin position="201"/>
        <end position="224"/>
    </location>
</feature>
<evidence type="ECO:0000256" key="10">
    <source>
        <dbReference type="SAM" id="MobiDB-lite"/>
    </source>
</evidence>
<accession>A0ABY4AIB9</accession>
<keyword evidence="4 9" id="KW-0274">FAD</keyword>
<evidence type="ECO:0000256" key="4">
    <source>
        <dbReference type="ARBA" id="ARBA00022827"/>
    </source>
</evidence>
<dbReference type="Gene3D" id="3.30.390.30">
    <property type="match status" value="1"/>
</dbReference>
<dbReference type="InterPro" id="IPR036188">
    <property type="entry name" value="FAD/NAD-bd_sf"/>
</dbReference>
<dbReference type="InterPro" id="IPR016156">
    <property type="entry name" value="FAD/NAD-linked_Rdtase_dimer_sf"/>
</dbReference>
<evidence type="ECO:0000256" key="2">
    <source>
        <dbReference type="ARBA" id="ARBA00007532"/>
    </source>
</evidence>
<feature type="domain" description="VTT" evidence="14">
    <location>
        <begin position="74"/>
        <end position="190"/>
    </location>
</feature>
<protein>
    <submittedName>
        <fullName evidence="15">FAD-dependent oxidoreductase</fullName>
    </submittedName>
</protein>
<feature type="transmembrane region" description="Helical" evidence="11">
    <location>
        <begin position="139"/>
        <end position="160"/>
    </location>
</feature>
<evidence type="ECO:0000256" key="8">
    <source>
        <dbReference type="ARBA" id="ARBA00023284"/>
    </source>
</evidence>
<evidence type="ECO:0000256" key="9">
    <source>
        <dbReference type="RuleBase" id="RU003691"/>
    </source>
</evidence>
<dbReference type="PRINTS" id="PR00411">
    <property type="entry name" value="PNDRDTASEI"/>
</dbReference>
<dbReference type="Proteomes" id="UP000831607">
    <property type="component" value="Chromosome"/>
</dbReference>
<evidence type="ECO:0000256" key="6">
    <source>
        <dbReference type="ARBA" id="ARBA00023002"/>
    </source>
</evidence>
<comment type="similarity">
    <text evidence="2 9">Belongs to the class-I pyridine nucleotide-disulfide oxidoreductase family.</text>
</comment>
<evidence type="ECO:0000259" key="14">
    <source>
        <dbReference type="Pfam" id="PF09335"/>
    </source>
</evidence>
<dbReference type="Gene3D" id="3.50.50.60">
    <property type="entry name" value="FAD/NAD(P)-binding domain"/>
    <property type="match status" value="2"/>
</dbReference>
<reference evidence="15 16" key="1">
    <citation type="submission" date="2020-11" db="EMBL/GenBank/DDBJ databases">
        <title>Algicoccus daihaiensis sp.nov., isolated from Daihai Lake in Inner Mongolia.</title>
        <authorList>
            <person name="Kai J."/>
        </authorList>
    </citation>
    <scope>NUCLEOTIDE SEQUENCE [LARGE SCALE GENOMIC DNA]</scope>
    <source>
        <strain evidence="16">f23</strain>
    </source>
</reference>
<organism evidence="15 16">
    <name type="scientific">Orrella daihaiensis</name>
    <dbReference type="NCBI Taxonomy" id="2782176"/>
    <lineage>
        <taxon>Bacteria</taxon>
        <taxon>Pseudomonadati</taxon>
        <taxon>Pseudomonadota</taxon>
        <taxon>Betaproteobacteria</taxon>
        <taxon>Burkholderiales</taxon>
        <taxon>Alcaligenaceae</taxon>
        <taxon>Orrella</taxon>
    </lineage>
</organism>
<keyword evidence="5" id="KW-0521">NADP</keyword>
<feature type="domain" description="FAD/NAD(P)-binding" evidence="13">
    <location>
        <begin position="245"/>
        <end position="578"/>
    </location>
</feature>
<keyword evidence="11" id="KW-1133">Transmembrane helix</keyword>
<keyword evidence="6 9" id="KW-0560">Oxidoreductase</keyword>
<keyword evidence="11" id="KW-0812">Transmembrane</keyword>
<evidence type="ECO:0000256" key="7">
    <source>
        <dbReference type="ARBA" id="ARBA00023157"/>
    </source>
</evidence>
<feature type="transmembrane region" description="Helical" evidence="11">
    <location>
        <begin position="89"/>
        <end position="115"/>
    </location>
</feature>
<dbReference type="InterPro" id="IPR032816">
    <property type="entry name" value="VTT_dom"/>
</dbReference>
<dbReference type="Pfam" id="PF02852">
    <property type="entry name" value="Pyr_redox_dim"/>
    <property type="match status" value="1"/>
</dbReference>
<feature type="transmembrane region" description="Helical" evidence="11">
    <location>
        <begin position="172"/>
        <end position="195"/>
    </location>
</feature>
<dbReference type="Pfam" id="PF07992">
    <property type="entry name" value="Pyr_redox_2"/>
    <property type="match status" value="1"/>
</dbReference>
<dbReference type="Pfam" id="PF09335">
    <property type="entry name" value="VTT_dom"/>
    <property type="match status" value="1"/>
</dbReference>
<gene>
    <name evidence="15" type="ORF">DHf2319_11465</name>
</gene>
<feature type="domain" description="Pyridine nucleotide-disulphide oxidoreductase dimerisation" evidence="12">
    <location>
        <begin position="600"/>
        <end position="708"/>
    </location>
</feature>
<evidence type="ECO:0000256" key="3">
    <source>
        <dbReference type="ARBA" id="ARBA00022630"/>
    </source>
</evidence>
<evidence type="ECO:0000256" key="5">
    <source>
        <dbReference type="ARBA" id="ARBA00022857"/>
    </source>
</evidence>
<dbReference type="PANTHER" id="PTHR43014:SF2">
    <property type="entry name" value="MERCURIC REDUCTASE"/>
    <property type="match status" value="1"/>
</dbReference>
<feature type="region of interest" description="Disordered" evidence="10">
    <location>
        <begin position="735"/>
        <end position="755"/>
    </location>
</feature>
<evidence type="ECO:0000259" key="13">
    <source>
        <dbReference type="Pfam" id="PF07992"/>
    </source>
</evidence>
<dbReference type="SUPFAM" id="SSF55424">
    <property type="entry name" value="FAD/NAD-linked reductases, dimerisation (C-terminal) domain"/>
    <property type="match status" value="1"/>
</dbReference>
<keyword evidence="11" id="KW-0472">Membrane</keyword>
<proteinExistence type="inferred from homology"/>
<dbReference type="PANTHER" id="PTHR43014">
    <property type="entry name" value="MERCURIC REDUCTASE"/>
    <property type="match status" value="1"/>
</dbReference>
<dbReference type="InterPro" id="IPR012999">
    <property type="entry name" value="Pyr_OxRdtase_I_AS"/>
</dbReference>
<dbReference type="InterPro" id="IPR004099">
    <property type="entry name" value="Pyr_nucl-diS_OxRdtase_dimer"/>
</dbReference>
<evidence type="ECO:0000313" key="15">
    <source>
        <dbReference type="EMBL" id="UOD50042.1"/>
    </source>
</evidence>
<sequence>MVNKLKPWHRWLLLTTIAVLGFWIYRLFDLGQLLTLESLKNSRNQLLGLYAHQPALTFSIYFAIYLIATAASFPGAVILTLAGGALFGFWLGLLVVSFASSLGALLAFLLARYFLHDAVQSRFTRTLTPINEGVKRDGVFYLMTLRLVPIFPFWLVNLVMGLTPMTATRYYITSQIGMLPGTAVFVLAGTQLAGIESVGDVLSPGLVASLVLLGVFPILAKYCVSFLKRRKIYARWPKPKSFDRNLVVIGAGAGGLVTAYIAAAVKAKVTLIEGHKMGGDCLNYGCVPSKALIRSAKVAKGLRQATQFGFKNVQGEVDFAAVMQRVHNVIKDIEPHDSVERYTDLGVDVLQGHAIITSPWHVQVTLADGSQQTLTTKNIVIAAGAMPFVPPIPGLADIGFLTSDTIWNLTELPKRLVVLGGGPIGCELAQSFARLGSIVTQVEMAPRLLVREDPEVSTQIEQSLAADGVSVLVGHEAMRVEIRDGQKTLLVTHARPNQTTYKVIAQLAEQPIEFDEILVAVGRSARVTGYGLEDLGIELTARKTIQTNAYLQTLYPNIYAVGDVAGPFQLTHTAAHQAWYAAVNALFGQFKSFKADYSVIPWTIFTDPEVARVGLSESEAKDQGIAFEVTRFELAELDRAIADGSTTGFVKVLTVPDKDKILGATIVGEHAGDLLAEYVLAMRHGLGLNKILSTIHTYPTLAEANKYAAGQWKRTHAPQRLLALLEKLHRFNRSRGCDSERNSKHGPDNPRTLDS</sequence>
<keyword evidence="8 9" id="KW-0676">Redox-active center</keyword>
<dbReference type="PRINTS" id="PR00368">
    <property type="entry name" value="FADPNR"/>
</dbReference>
<evidence type="ECO:0000256" key="11">
    <source>
        <dbReference type="SAM" id="Phobius"/>
    </source>
</evidence>
<dbReference type="RefSeq" id="WP_243478438.1">
    <property type="nucleotide sequence ID" value="NZ_CP063982.1"/>
</dbReference>
<dbReference type="SUPFAM" id="SSF51905">
    <property type="entry name" value="FAD/NAD(P)-binding domain"/>
    <property type="match status" value="1"/>
</dbReference>
<evidence type="ECO:0000259" key="12">
    <source>
        <dbReference type="Pfam" id="PF02852"/>
    </source>
</evidence>
<dbReference type="EMBL" id="CP063982">
    <property type="protein sequence ID" value="UOD50042.1"/>
    <property type="molecule type" value="Genomic_DNA"/>
</dbReference>
<feature type="transmembrane region" description="Helical" evidence="11">
    <location>
        <begin position="12"/>
        <end position="28"/>
    </location>
</feature>
<evidence type="ECO:0000256" key="1">
    <source>
        <dbReference type="ARBA" id="ARBA00001974"/>
    </source>
</evidence>
<comment type="cofactor">
    <cofactor evidence="1">
        <name>FAD</name>
        <dbReference type="ChEBI" id="CHEBI:57692"/>
    </cofactor>
</comment>
<evidence type="ECO:0000313" key="16">
    <source>
        <dbReference type="Proteomes" id="UP000831607"/>
    </source>
</evidence>
<name>A0ABY4AIB9_9BURK</name>
<feature type="transmembrane region" description="Helical" evidence="11">
    <location>
        <begin position="245"/>
        <end position="265"/>
    </location>
</feature>
<dbReference type="PROSITE" id="PS00076">
    <property type="entry name" value="PYRIDINE_REDOX_1"/>
    <property type="match status" value="1"/>
</dbReference>
<keyword evidence="3 9" id="KW-0285">Flavoprotein</keyword>
<keyword evidence="7" id="KW-1015">Disulfide bond</keyword>
<keyword evidence="16" id="KW-1185">Reference proteome</keyword>
<feature type="transmembrane region" description="Helical" evidence="11">
    <location>
        <begin position="58"/>
        <end position="82"/>
    </location>
</feature>
<dbReference type="InterPro" id="IPR023753">
    <property type="entry name" value="FAD/NAD-binding_dom"/>
</dbReference>